<name>A0A2H0W2C4_9BACT</name>
<evidence type="ECO:0000313" key="1">
    <source>
        <dbReference type="EMBL" id="PIS05525.1"/>
    </source>
</evidence>
<reference evidence="2" key="1">
    <citation type="submission" date="2017-09" db="EMBL/GenBank/DDBJ databases">
        <title>Depth-based differentiation of microbial function through sediment-hosted aquifers and enrichment of novel symbionts in the deep terrestrial subsurface.</title>
        <authorList>
            <person name="Probst A.J."/>
            <person name="Ladd B."/>
            <person name="Jarett J.K."/>
            <person name="Geller-Mcgrath D.E."/>
            <person name="Sieber C.M.K."/>
            <person name="Emerson J.B."/>
            <person name="Anantharaman K."/>
            <person name="Thomas B.C."/>
            <person name="Malmstrom R."/>
            <person name="Stieglmeier M."/>
            <person name="Klingl A."/>
            <person name="Woyke T."/>
            <person name="Ryan C.M."/>
            <person name="Banfield J.F."/>
        </authorList>
    </citation>
    <scope>NUCLEOTIDE SEQUENCE [LARGE SCALE GENOMIC DNA]</scope>
</reference>
<dbReference type="InterPro" id="IPR036610">
    <property type="entry name" value="PEBP-like_sf"/>
</dbReference>
<dbReference type="InterPro" id="IPR005247">
    <property type="entry name" value="YbhB_YbcL/LppC-like"/>
</dbReference>
<organism evidence="1 2">
    <name type="scientific">Candidatus Buchananbacteria bacterium CG10_big_fil_rev_8_21_14_0_10_42_9</name>
    <dbReference type="NCBI Taxonomy" id="1974526"/>
    <lineage>
        <taxon>Bacteria</taxon>
        <taxon>Candidatus Buchananiibacteriota</taxon>
    </lineage>
</organism>
<accession>A0A2H0W2C4</accession>
<gene>
    <name evidence="1" type="ORF">COT81_00735</name>
</gene>
<dbReference type="EMBL" id="PEZZ01000004">
    <property type="protein sequence ID" value="PIS05525.1"/>
    <property type="molecule type" value="Genomic_DNA"/>
</dbReference>
<proteinExistence type="predicted"/>
<dbReference type="Gene3D" id="3.90.280.10">
    <property type="entry name" value="PEBP-like"/>
    <property type="match status" value="1"/>
</dbReference>
<protein>
    <submittedName>
        <fullName evidence="1">YbhB/YbcL family Raf kinase inhibitor-like protein</fullName>
    </submittedName>
</protein>
<dbReference type="CDD" id="cd00865">
    <property type="entry name" value="PEBP_bact_arch"/>
    <property type="match status" value="1"/>
</dbReference>
<dbReference type="SUPFAM" id="SSF49777">
    <property type="entry name" value="PEBP-like"/>
    <property type="match status" value="1"/>
</dbReference>
<dbReference type="InterPro" id="IPR008914">
    <property type="entry name" value="PEBP"/>
</dbReference>
<dbReference type="Proteomes" id="UP000230935">
    <property type="component" value="Unassembled WGS sequence"/>
</dbReference>
<dbReference type="Pfam" id="PF01161">
    <property type="entry name" value="PBP"/>
    <property type="match status" value="1"/>
</dbReference>
<dbReference type="NCBIfam" id="TIGR00481">
    <property type="entry name" value="YbhB/YbcL family Raf kinase inhibitor-like protein"/>
    <property type="match status" value="1"/>
</dbReference>
<comment type="caution">
    <text evidence="1">The sequence shown here is derived from an EMBL/GenBank/DDBJ whole genome shotgun (WGS) entry which is preliminary data.</text>
</comment>
<dbReference type="AlphaFoldDB" id="A0A2H0W2C4"/>
<sequence>MVYNIPLSVTVVAESFKVEDLVDGMVSFGRSGYGGPCQPNGEHRYFFKLYALDRNLKLRKNEARQIAESAMEGHIIDQAEIMGLHQKS</sequence>
<evidence type="ECO:0000313" key="2">
    <source>
        <dbReference type="Proteomes" id="UP000230935"/>
    </source>
</evidence>